<feature type="domain" description="Solute-binding protein family 3/N-terminal" evidence="2">
    <location>
        <begin position="50"/>
        <end position="244"/>
    </location>
</feature>
<reference evidence="4" key="1">
    <citation type="journal article" date="2019" name="Int. J. Syst. Evol. Microbiol.">
        <title>The Global Catalogue of Microorganisms (GCM) 10K type strain sequencing project: providing services to taxonomists for standard genome sequencing and annotation.</title>
        <authorList>
            <consortium name="The Broad Institute Genomics Platform"/>
            <consortium name="The Broad Institute Genome Sequencing Center for Infectious Disease"/>
            <person name="Wu L."/>
            <person name="Ma J."/>
        </authorList>
    </citation>
    <scope>NUCLEOTIDE SEQUENCE [LARGE SCALE GENOMIC DNA]</scope>
    <source>
        <strain evidence="4">NBRC 108723</strain>
    </source>
</reference>
<dbReference type="SUPFAM" id="SSF53850">
    <property type="entry name" value="Periplasmic binding protein-like II"/>
    <property type="match status" value="1"/>
</dbReference>
<accession>A0ABQ6EVC8</accession>
<dbReference type="Gene3D" id="3.40.190.10">
    <property type="entry name" value="Periplasmic binding protein-like II"/>
    <property type="match status" value="2"/>
</dbReference>
<feature type="chain" id="PRO_5047402366" description="Solute-binding protein family 3/N-terminal domain-containing protein" evidence="1">
    <location>
        <begin position="20"/>
        <end position="256"/>
    </location>
</feature>
<feature type="signal peptide" evidence="1">
    <location>
        <begin position="1"/>
        <end position="19"/>
    </location>
</feature>
<dbReference type="Proteomes" id="UP001157138">
    <property type="component" value="Unassembled WGS sequence"/>
</dbReference>
<sequence>MLKSFILILLFLSSNTALASENTKTVRLVVGEWEPYTSSFSNPHYKISEELVRAAYQTQGYKVIIDHHPWARAYRYVQTGKYDGTFPWFKTTERESLFIFSTPLFVEEVVFIYHQDSQFHWENIDDLNKYRVGATQAFTATDYLISQNVNVTIENSDETNYIKLAKHRIDVYPAALKRGDYMLTTLLTKEQSEKLHIHPKPIMETEMFIMFSLQDIERRKLLSEAFTRGLNMLIDSGQYKEIMEGLPSVSRQRESR</sequence>
<proteinExistence type="predicted"/>
<dbReference type="Pfam" id="PF00497">
    <property type="entry name" value="SBP_bac_3"/>
    <property type="match status" value="1"/>
</dbReference>
<dbReference type="EMBL" id="BSPW01000018">
    <property type="protein sequence ID" value="GLT16967.1"/>
    <property type="molecule type" value="Genomic_DNA"/>
</dbReference>
<evidence type="ECO:0000313" key="3">
    <source>
        <dbReference type="EMBL" id="GLT16967.1"/>
    </source>
</evidence>
<dbReference type="PANTHER" id="PTHR38834">
    <property type="entry name" value="PERIPLASMIC SUBSTRATE BINDING PROTEIN FAMILY 3"/>
    <property type="match status" value="1"/>
</dbReference>
<name>A0ABQ6EVC8_9VIBR</name>
<evidence type="ECO:0000313" key="4">
    <source>
        <dbReference type="Proteomes" id="UP001157138"/>
    </source>
</evidence>
<protein>
    <recommendedName>
        <fullName evidence="2">Solute-binding protein family 3/N-terminal domain-containing protein</fullName>
    </recommendedName>
</protein>
<dbReference type="InterPro" id="IPR001638">
    <property type="entry name" value="Solute-binding_3/MltF_N"/>
</dbReference>
<evidence type="ECO:0000256" key="1">
    <source>
        <dbReference type="SAM" id="SignalP"/>
    </source>
</evidence>
<keyword evidence="4" id="KW-1185">Reference proteome</keyword>
<organism evidence="3 4">
    <name type="scientific">Vibrio zhanjiangensis</name>
    <dbReference type="NCBI Taxonomy" id="1046128"/>
    <lineage>
        <taxon>Bacteria</taxon>
        <taxon>Pseudomonadati</taxon>
        <taxon>Pseudomonadota</taxon>
        <taxon>Gammaproteobacteria</taxon>
        <taxon>Vibrionales</taxon>
        <taxon>Vibrionaceae</taxon>
        <taxon>Vibrio</taxon>
    </lineage>
</organism>
<evidence type="ECO:0000259" key="2">
    <source>
        <dbReference type="Pfam" id="PF00497"/>
    </source>
</evidence>
<dbReference type="RefSeq" id="WP_284190893.1">
    <property type="nucleotide sequence ID" value="NZ_BSPW01000018.1"/>
</dbReference>
<comment type="caution">
    <text evidence="3">The sequence shown here is derived from an EMBL/GenBank/DDBJ whole genome shotgun (WGS) entry which is preliminary data.</text>
</comment>
<keyword evidence="1" id="KW-0732">Signal</keyword>
<gene>
    <name evidence="3" type="ORF">GCM10007938_07440</name>
</gene>
<dbReference type="PANTHER" id="PTHR38834:SF3">
    <property type="entry name" value="SOLUTE-BINDING PROTEIN FAMILY 3_N-TERMINAL DOMAIN-CONTAINING PROTEIN"/>
    <property type="match status" value="1"/>
</dbReference>